<keyword evidence="4" id="KW-0474">Menaquinone biosynthesis</keyword>
<gene>
    <name evidence="4" type="primary">menC</name>
    <name evidence="6" type="ORF">KDB89_10770</name>
</gene>
<dbReference type="Pfam" id="PF13378">
    <property type="entry name" value="MR_MLE_C"/>
    <property type="match status" value="1"/>
</dbReference>
<dbReference type="SFLD" id="SFLDG00180">
    <property type="entry name" value="muconate_cycloisomerase"/>
    <property type="match status" value="1"/>
</dbReference>
<keyword evidence="3 4" id="KW-0456">Lyase</keyword>
<name>A0ABX8SJD8_9ACTN</name>
<dbReference type="SMART" id="SM00922">
    <property type="entry name" value="MR_MLE"/>
    <property type="match status" value="1"/>
</dbReference>
<dbReference type="EC" id="4.2.1.113" evidence="4"/>
<comment type="function">
    <text evidence="4">Converts 2-succinyl-6-hydroxy-2,4-cyclohexadiene-1-carboxylate (SHCHC) to 2-succinylbenzoate (OSB).</text>
</comment>
<dbReference type="Proteomes" id="UP000824504">
    <property type="component" value="Chromosome"/>
</dbReference>
<evidence type="ECO:0000259" key="5">
    <source>
        <dbReference type="SMART" id="SM00922"/>
    </source>
</evidence>
<reference evidence="6 7" key="1">
    <citation type="submission" date="2021-07" db="EMBL/GenBank/DDBJ databases">
        <title>complete genome sequencing of Tessaracoccus sp.J1M15.</title>
        <authorList>
            <person name="Bae J.-W."/>
            <person name="Kim D.-y."/>
        </authorList>
    </citation>
    <scope>NUCLEOTIDE SEQUENCE [LARGE SCALE GENOMIC DNA]</scope>
    <source>
        <strain evidence="6 7">J1M15</strain>
    </source>
</reference>
<dbReference type="GO" id="GO:0043748">
    <property type="term" value="F:O-succinylbenzoate synthase activity"/>
    <property type="evidence" value="ECO:0007669"/>
    <property type="project" value="UniProtKB-EC"/>
</dbReference>
<sequence length="317" mass="33262">MTAAPFVYDIPMAVGFRGIARRSGVLFEGPAGWAEWSPFPEYDDEEAAPWLVAALECAADGFPEPVRDTVEVNGIVPALAPQAAADRAVASGCHTIKVKVAGPGSVLGDDLARVRAVRAALPEARLRIDANGGWDLATATRALEALEPLRLEYAEQPCASVNDLAALRSRHTGVLIAADESIRRASDPLRVRDAGAADVAVLKVQPIGGIRACLDLAADLGLPVVVSSAVETSVGLRAGLALAAALPELPYACGLETSRLLAGDVTGEPLAPVDGALPVRDVAVDPSLLAAHRADDDLRDFWLRRLARVSRIVEEAR</sequence>
<evidence type="ECO:0000256" key="2">
    <source>
        <dbReference type="ARBA" id="ARBA00022842"/>
    </source>
</evidence>
<dbReference type="PANTHER" id="PTHR48073">
    <property type="entry name" value="O-SUCCINYLBENZOATE SYNTHASE-RELATED"/>
    <property type="match status" value="1"/>
</dbReference>
<dbReference type="InterPro" id="IPR029065">
    <property type="entry name" value="Enolase_C-like"/>
</dbReference>
<organism evidence="6 7">
    <name type="scientific">Tessaracoccus palaemonis</name>
    <dbReference type="NCBI Taxonomy" id="2829499"/>
    <lineage>
        <taxon>Bacteria</taxon>
        <taxon>Bacillati</taxon>
        <taxon>Actinomycetota</taxon>
        <taxon>Actinomycetes</taxon>
        <taxon>Propionibacteriales</taxon>
        <taxon>Propionibacteriaceae</taxon>
        <taxon>Tessaracoccus</taxon>
    </lineage>
</organism>
<comment type="similarity">
    <text evidence="4">Belongs to the mandelate racemase/muconate lactonizing enzyme family. MenC type 1 subfamily.</text>
</comment>
<comment type="cofactor">
    <cofactor evidence="4">
        <name>a divalent metal cation</name>
        <dbReference type="ChEBI" id="CHEBI:60240"/>
    </cofactor>
</comment>
<feature type="domain" description="Mandelate racemase/muconate lactonizing enzyme C-terminal" evidence="5">
    <location>
        <begin position="77"/>
        <end position="177"/>
    </location>
</feature>
<feature type="active site" description="Proton donor" evidence="4">
    <location>
        <position position="99"/>
    </location>
</feature>
<comment type="pathway">
    <text evidence="4">Quinol/quinone metabolism; menaquinone biosynthesis.</text>
</comment>
<proteinExistence type="inferred from homology"/>
<evidence type="ECO:0000256" key="4">
    <source>
        <dbReference type="HAMAP-Rule" id="MF_00470"/>
    </source>
</evidence>
<protein>
    <recommendedName>
        <fullName evidence="4">o-succinylbenzoate synthase</fullName>
        <shortName evidence="4">OSB synthase</shortName>
        <shortName evidence="4">OSBS</shortName>
        <ecNumber evidence="4">4.2.1.113</ecNumber>
    </recommendedName>
    <alternativeName>
        <fullName evidence="4">4-(2'-carboxyphenyl)-4-oxybutyric acid synthase</fullName>
    </alternativeName>
    <alternativeName>
        <fullName evidence="4">o-succinylbenzoic acid synthase</fullName>
    </alternativeName>
</protein>
<feature type="binding site" evidence="4">
    <location>
        <position position="155"/>
    </location>
    <ligand>
        <name>Mg(2+)</name>
        <dbReference type="ChEBI" id="CHEBI:18420"/>
    </ligand>
</feature>
<keyword evidence="2 4" id="KW-0460">Magnesium</keyword>
<dbReference type="Pfam" id="PF18374">
    <property type="entry name" value="Enolase_like_N"/>
    <property type="match status" value="1"/>
</dbReference>
<evidence type="ECO:0000313" key="6">
    <source>
        <dbReference type="EMBL" id="QXT62238.1"/>
    </source>
</evidence>
<feature type="binding site" evidence="4">
    <location>
        <position position="179"/>
    </location>
    <ligand>
        <name>Mg(2+)</name>
        <dbReference type="ChEBI" id="CHEBI:18420"/>
    </ligand>
</feature>
<dbReference type="InterPro" id="IPR013342">
    <property type="entry name" value="Mandelate_racemase_C"/>
</dbReference>
<keyword evidence="1 4" id="KW-0479">Metal-binding</keyword>
<dbReference type="RefSeq" id="WP_219080895.1">
    <property type="nucleotide sequence ID" value="NZ_CP079216.1"/>
</dbReference>
<dbReference type="HAMAP" id="MF_00470">
    <property type="entry name" value="MenC_1"/>
    <property type="match status" value="1"/>
</dbReference>
<dbReference type="SFLD" id="SFLDS00001">
    <property type="entry name" value="Enolase"/>
    <property type="match status" value="1"/>
</dbReference>
<evidence type="ECO:0000313" key="7">
    <source>
        <dbReference type="Proteomes" id="UP000824504"/>
    </source>
</evidence>
<dbReference type="InterPro" id="IPR010196">
    <property type="entry name" value="OSB_synthase_MenC1"/>
</dbReference>
<feature type="active site" description="Proton acceptor" evidence="4">
    <location>
        <position position="203"/>
    </location>
</feature>
<evidence type="ECO:0000256" key="3">
    <source>
        <dbReference type="ARBA" id="ARBA00023239"/>
    </source>
</evidence>
<keyword evidence="7" id="KW-1185">Reference proteome</keyword>
<feature type="binding site" evidence="4">
    <location>
        <position position="129"/>
    </location>
    <ligand>
        <name>Mg(2+)</name>
        <dbReference type="ChEBI" id="CHEBI:18420"/>
    </ligand>
</feature>
<dbReference type="CDD" id="cd03320">
    <property type="entry name" value="OSBS"/>
    <property type="match status" value="1"/>
</dbReference>
<dbReference type="SFLD" id="SFLDF00009">
    <property type="entry name" value="o-succinylbenzoate_synthase"/>
    <property type="match status" value="1"/>
</dbReference>
<dbReference type="EMBL" id="CP079216">
    <property type="protein sequence ID" value="QXT62238.1"/>
    <property type="molecule type" value="Genomic_DNA"/>
</dbReference>
<dbReference type="PANTHER" id="PTHR48073:SF2">
    <property type="entry name" value="O-SUCCINYLBENZOATE SYNTHASE"/>
    <property type="match status" value="1"/>
</dbReference>
<dbReference type="NCBIfam" id="NF002782">
    <property type="entry name" value="PRK02901.1"/>
    <property type="match status" value="1"/>
</dbReference>
<comment type="catalytic activity">
    <reaction evidence="4">
        <text>(1R,6R)-6-hydroxy-2-succinyl-cyclohexa-2,4-diene-1-carboxylate = 2-succinylbenzoate + H2O</text>
        <dbReference type="Rhea" id="RHEA:10196"/>
        <dbReference type="ChEBI" id="CHEBI:15377"/>
        <dbReference type="ChEBI" id="CHEBI:18325"/>
        <dbReference type="ChEBI" id="CHEBI:58689"/>
        <dbReference type="EC" id="4.2.1.113"/>
    </reaction>
</comment>
<comment type="pathway">
    <text evidence="4">Quinol/quinone metabolism; 1,4-dihydroxy-2-naphthoate biosynthesis; 1,4-dihydroxy-2-naphthoate from chorismate: step 4/7.</text>
</comment>
<accession>A0ABX8SJD8</accession>
<evidence type="ECO:0000256" key="1">
    <source>
        <dbReference type="ARBA" id="ARBA00022723"/>
    </source>
</evidence>